<sequence>MNLSDRIRLPTHCMRHFCVLTNFLRGPLPTPDLRLLRFAAIRNCRFVMFAVALVPILARAEKVNVFLIGGQSNADGRAAISGLPTELQAVQGDIAIHWATAGNGSSSLNQSGYSLLMPGFSNSSGSFGPEVTFGRAMADFYADRGEHVALIKHAQGGTGLETHWQAGGDATQDNDGFVYRLFQEVVDTGMTNIQSAFPPEGGGQIEVSIEGMIWMQGEKDSNTTESALHYQANLTEFIGDVRSTYGTELPFVLGQLSANQIGTGGGATNRELVRSAQGTVATALSATEMVVTDTFGLKADNLHFSASGQHDLGFAFASQMQSLLSATNDFKSASFDFGVSADGNAYEQAGWTLLELPQSGAPSPQLSAADASTGWTVMLETAKPDDLRGRNRDPLDATTGGTLTLDDVYIDFVTGLETLSINNLDPAKQYDVQLIMFDDNASDGRTQTVTNITDSASDLLGTGTGPGGGSSLTSDLDFSVFGTGLSPDSNGDLTFLFANSDTVDRSLVNGLIITEVESLASADFDGNEDVDGADLLTWQQGLGLAGQTDNTNGDANGDGDIDNADLIIWQNQYGTSPGTQSAFTVVPEPSSLALCIVVGMTLVYRRASSAEFG</sequence>
<dbReference type="InterPro" id="IPR052940">
    <property type="entry name" value="Carb_Esterase_6"/>
</dbReference>
<dbReference type="GO" id="GO:0000272">
    <property type="term" value="P:polysaccharide catabolic process"/>
    <property type="evidence" value="ECO:0007669"/>
    <property type="project" value="InterPro"/>
</dbReference>
<evidence type="ECO:0000259" key="2">
    <source>
        <dbReference type="Pfam" id="PF03629"/>
    </source>
</evidence>
<dbReference type="KEGG" id="amob:HG15A2_14340"/>
<reference evidence="3 4" key="1">
    <citation type="submission" date="2019-02" db="EMBL/GenBank/DDBJ databases">
        <title>Deep-cultivation of Planctomycetes and their phenomic and genomic characterization uncovers novel biology.</title>
        <authorList>
            <person name="Wiegand S."/>
            <person name="Jogler M."/>
            <person name="Boedeker C."/>
            <person name="Pinto D."/>
            <person name="Vollmers J."/>
            <person name="Rivas-Marin E."/>
            <person name="Kohn T."/>
            <person name="Peeters S.H."/>
            <person name="Heuer A."/>
            <person name="Rast P."/>
            <person name="Oberbeckmann S."/>
            <person name="Bunk B."/>
            <person name="Jeske O."/>
            <person name="Meyerdierks A."/>
            <person name="Storesund J.E."/>
            <person name="Kallscheuer N."/>
            <person name="Luecker S."/>
            <person name="Lage O.M."/>
            <person name="Pohl T."/>
            <person name="Merkel B.J."/>
            <person name="Hornburger P."/>
            <person name="Mueller R.-W."/>
            <person name="Bruemmer F."/>
            <person name="Labrenz M."/>
            <person name="Spormann A.M."/>
            <person name="Op den Camp H."/>
            <person name="Overmann J."/>
            <person name="Amann R."/>
            <person name="Jetten M.S.M."/>
            <person name="Mascher T."/>
            <person name="Medema M.H."/>
            <person name="Devos D.P."/>
            <person name="Kaster A.-K."/>
            <person name="Ovreas L."/>
            <person name="Rohde M."/>
            <person name="Galperin M.Y."/>
            <person name="Jogler C."/>
        </authorList>
    </citation>
    <scope>NUCLEOTIDE SEQUENCE [LARGE SCALE GENOMIC DNA]</scope>
    <source>
        <strain evidence="3 4">HG15A2</strain>
    </source>
</reference>
<dbReference type="InterPro" id="IPR005181">
    <property type="entry name" value="SASA"/>
</dbReference>
<dbReference type="Gene3D" id="3.40.50.1110">
    <property type="entry name" value="SGNH hydrolase"/>
    <property type="match status" value="1"/>
</dbReference>
<dbReference type="PANTHER" id="PTHR31988:SF19">
    <property type="entry name" value="9-O-ACETYL-N-ACETYLNEURAMINIC ACID DEACETYLASE-RELATED"/>
    <property type="match status" value="1"/>
</dbReference>
<dbReference type="SUPFAM" id="SSF52266">
    <property type="entry name" value="SGNH hydrolase"/>
    <property type="match status" value="1"/>
</dbReference>
<dbReference type="PROSITE" id="PS00018">
    <property type="entry name" value="EF_HAND_1"/>
    <property type="match status" value="1"/>
</dbReference>
<dbReference type="InterPro" id="IPR036514">
    <property type="entry name" value="SGNH_hydro_sf"/>
</dbReference>
<evidence type="ECO:0000313" key="4">
    <source>
        <dbReference type="Proteomes" id="UP000319852"/>
    </source>
</evidence>
<dbReference type="GO" id="GO:0016788">
    <property type="term" value="F:hydrolase activity, acting on ester bonds"/>
    <property type="evidence" value="ECO:0007669"/>
    <property type="project" value="UniProtKB-ARBA"/>
</dbReference>
<feature type="domain" description="Sialate O-acetylesterase" evidence="2">
    <location>
        <begin position="63"/>
        <end position="321"/>
    </location>
</feature>
<accession>A0A517MTE9</accession>
<keyword evidence="4" id="KW-1185">Reference proteome</keyword>
<dbReference type="AlphaFoldDB" id="A0A517MTE9"/>
<dbReference type="Gene3D" id="1.10.1330.10">
    <property type="entry name" value="Dockerin domain"/>
    <property type="match status" value="1"/>
</dbReference>
<dbReference type="EMBL" id="CP036263">
    <property type="protein sequence ID" value="QDS98161.1"/>
    <property type="molecule type" value="Genomic_DNA"/>
</dbReference>
<keyword evidence="1" id="KW-0378">Hydrolase</keyword>
<dbReference type="InterPro" id="IPR036439">
    <property type="entry name" value="Dockerin_dom_sf"/>
</dbReference>
<organism evidence="3 4">
    <name type="scientific">Adhaeretor mobilis</name>
    <dbReference type="NCBI Taxonomy" id="1930276"/>
    <lineage>
        <taxon>Bacteria</taxon>
        <taxon>Pseudomonadati</taxon>
        <taxon>Planctomycetota</taxon>
        <taxon>Planctomycetia</taxon>
        <taxon>Pirellulales</taxon>
        <taxon>Lacipirellulaceae</taxon>
        <taxon>Adhaeretor</taxon>
    </lineage>
</organism>
<name>A0A517MTE9_9BACT</name>
<dbReference type="PANTHER" id="PTHR31988">
    <property type="entry name" value="ESTERASE, PUTATIVE (DUF303)-RELATED"/>
    <property type="match status" value="1"/>
</dbReference>
<gene>
    <name evidence="3" type="ORF">HG15A2_14340</name>
</gene>
<dbReference type="InterPro" id="IPR018247">
    <property type="entry name" value="EF_Hand_1_Ca_BS"/>
</dbReference>
<evidence type="ECO:0000256" key="1">
    <source>
        <dbReference type="ARBA" id="ARBA00022801"/>
    </source>
</evidence>
<dbReference type="Proteomes" id="UP000319852">
    <property type="component" value="Chromosome"/>
</dbReference>
<proteinExistence type="predicted"/>
<evidence type="ECO:0000313" key="3">
    <source>
        <dbReference type="EMBL" id="QDS98161.1"/>
    </source>
</evidence>
<dbReference type="OrthoDB" id="9795554at2"/>
<protein>
    <recommendedName>
        <fullName evidence="2">Sialate O-acetylesterase domain-containing protein</fullName>
    </recommendedName>
</protein>
<dbReference type="Pfam" id="PF03629">
    <property type="entry name" value="SASA"/>
    <property type="match status" value="1"/>
</dbReference>